<accession>A0AC61R3C6</accession>
<proteinExistence type="predicted"/>
<gene>
    <name evidence="1" type="ORF">E5357_02960</name>
</gene>
<sequence length="757" mass="84019">MKLCMGCMNEIEDHLSTCPYCGFNELTLRQESYYLDPGTVVGGKYIVGRVLNYGGHTVSYLGMDAESSRKVIVKEYLPSDFSTRSEGEKDVTIYSGDGQVQFEQGLTNFLNEANRIQHLQNAPGIARVYDCVAENETGYVISEYVEGKTLKEILDGGKKYTAEEAAAFTGKILQGLAGVHQMDIVHCDISPETIMVTDRGDIKLMDFGATRYVTTANSKSLSIILKRGYAPEEQYRSKGKRGPWTDVYAMGAVMYRMMTGTVPQESVERALSDDLKEPSKMGVAIPKNMENALMNALNVYQDERTPSAEVFLKELNSDNVKRIKVKQRKNKTGKFPLWAKGLVAVLACAVAAGGAYVIHNMSGNNAESLKSEAVFMPQIAGKPLEEAQGIMDELNKKYGWEIQLTESGNTVFDMEMGGKIYSQGIEPGAELYDPAKAEQELAEGLQIDSEGKITGTVSYALYSNEKLRFSEISGLNAYALAQKLGIATEESTQFHGEKEEGDRHDYFDLKSIEVAGESYTAEKLKENQDEEIKYSEDIKINYYASPFFYWKKLPDFVGKNIDALEEQNVYEYKNEKDRQKAGTKPLKGSNLVKDSYYAMSSKGSVGQIVEQTVAAGEKYDASYPGDTPLEIRVIGKTFDYQGKTGQEFIDEITAEGFGMAVFIGSRGKSGDGNWYKSLPIMSVKVCETRLDGDYENADELLYFKKENENNEQSICFYITVKEPEPPKPKPDISPSPSPTPTPAPSPLPEPADSRTFN</sequence>
<evidence type="ECO:0000313" key="1">
    <source>
        <dbReference type="EMBL" id="TGY00475.1"/>
    </source>
</evidence>
<keyword evidence="1" id="KW-0723">Serine/threonine-protein kinase</keyword>
<protein>
    <submittedName>
        <fullName evidence="1">Serine/threonine protein kinase</fullName>
    </submittedName>
</protein>
<keyword evidence="2" id="KW-1185">Reference proteome</keyword>
<keyword evidence="1" id="KW-0418">Kinase</keyword>
<name>A0AC61R3C6_9FIRM</name>
<organism evidence="1 2">
    <name type="scientific">Hominisplanchenecus murintestinalis</name>
    <dbReference type="NCBI Taxonomy" id="2941517"/>
    <lineage>
        <taxon>Bacteria</taxon>
        <taxon>Bacillati</taxon>
        <taxon>Bacillota</taxon>
        <taxon>Clostridia</taxon>
        <taxon>Lachnospirales</taxon>
        <taxon>Lachnospiraceae</taxon>
        <taxon>Hominisplanchenecus</taxon>
    </lineage>
</organism>
<evidence type="ECO:0000313" key="2">
    <source>
        <dbReference type="Proteomes" id="UP000307720"/>
    </source>
</evidence>
<reference evidence="1" key="1">
    <citation type="submission" date="2019-04" db="EMBL/GenBank/DDBJ databases">
        <title>Microbes associate with the intestines of laboratory mice.</title>
        <authorList>
            <person name="Navarre W."/>
            <person name="Wong E."/>
            <person name="Huang K."/>
            <person name="Tropini C."/>
            <person name="Ng K."/>
            <person name="Yu B."/>
        </authorList>
    </citation>
    <scope>NUCLEOTIDE SEQUENCE</scope>
    <source>
        <strain evidence="1">NM72_1-8</strain>
    </source>
</reference>
<comment type="caution">
    <text evidence="1">The sequence shown here is derived from an EMBL/GenBank/DDBJ whole genome shotgun (WGS) entry which is preliminary data.</text>
</comment>
<dbReference type="EMBL" id="SRZB01000002">
    <property type="protein sequence ID" value="TGY00475.1"/>
    <property type="molecule type" value="Genomic_DNA"/>
</dbReference>
<keyword evidence="1" id="KW-0808">Transferase</keyword>
<dbReference type="Proteomes" id="UP000307720">
    <property type="component" value="Unassembled WGS sequence"/>
</dbReference>